<evidence type="ECO:0000256" key="1">
    <source>
        <dbReference type="ARBA" id="ARBA00022679"/>
    </source>
</evidence>
<organism evidence="3 4">
    <name type="scientific">Candidatus Roizmanbacteria bacterium RIFCSPHIGHO2_02_FULL_43_11</name>
    <dbReference type="NCBI Taxonomy" id="1802043"/>
    <lineage>
        <taxon>Bacteria</taxon>
        <taxon>Candidatus Roizmaniibacteriota</taxon>
    </lineage>
</organism>
<evidence type="ECO:0000313" key="4">
    <source>
        <dbReference type="Proteomes" id="UP000178098"/>
    </source>
</evidence>
<reference evidence="3 4" key="1">
    <citation type="journal article" date="2016" name="Nat. Commun.">
        <title>Thousands of microbial genomes shed light on interconnected biogeochemical processes in an aquifer system.</title>
        <authorList>
            <person name="Anantharaman K."/>
            <person name="Brown C.T."/>
            <person name="Hug L.A."/>
            <person name="Sharon I."/>
            <person name="Castelle C.J."/>
            <person name="Probst A.J."/>
            <person name="Thomas B.C."/>
            <person name="Singh A."/>
            <person name="Wilkins M.J."/>
            <person name="Karaoz U."/>
            <person name="Brodie E.L."/>
            <person name="Williams K.H."/>
            <person name="Hubbard S.S."/>
            <person name="Banfield J.F."/>
        </authorList>
    </citation>
    <scope>NUCLEOTIDE SEQUENCE [LARGE SCALE GENOMIC DNA]</scope>
</reference>
<accession>A0A1F7HL67</accession>
<dbReference type="AlphaFoldDB" id="A0A1F7HL67"/>
<dbReference type="Gene3D" id="3.40.50.150">
    <property type="entry name" value="Vaccinia Virus protein VP39"/>
    <property type="match status" value="1"/>
</dbReference>
<keyword evidence="1" id="KW-0808">Transferase</keyword>
<sequence>MPASQNASQVLYDTFAPYYQEYAQSRTAYLEGINHVILNTIAQFQRPPLHVLDIGSGDGARIQKLKERGRFGALTVIENSKNMADLCRSYTNMKTLEGDITNIELPPHSFDYITCLWNVLGHIDSKRSRHIALNKMALWLKPNGLVFVDVNNRYNYAQYGKNAFLNMIKDIVHLDDSSGDISFQMHMKSGVDIDARVHLFSPLEMDQSIRLSGLRVIHKYYVSYSSGKCVPSFLQGQLMYILDNHD</sequence>
<dbReference type="EMBL" id="MFZT01000004">
    <property type="protein sequence ID" value="OGK31947.1"/>
    <property type="molecule type" value="Genomic_DNA"/>
</dbReference>
<proteinExistence type="predicted"/>
<feature type="domain" description="Methyltransferase" evidence="2">
    <location>
        <begin position="51"/>
        <end position="144"/>
    </location>
</feature>
<dbReference type="PANTHER" id="PTHR43861">
    <property type="entry name" value="TRANS-ACONITATE 2-METHYLTRANSFERASE-RELATED"/>
    <property type="match status" value="1"/>
</dbReference>
<name>A0A1F7HL67_9BACT</name>
<comment type="caution">
    <text evidence="3">The sequence shown here is derived from an EMBL/GenBank/DDBJ whole genome shotgun (WGS) entry which is preliminary data.</text>
</comment>
<dbReference type="Proteomes" id="UP000178098">
    <property type="component" value="Unassembled WGS sequence"/>
</dbReference>
<dbReference type="InterPro" id="IPR029063">
    <property type="entry name" value="SAM-dependent_MTases_sf"/>
</dbReference>
<dbReference type="InterPro" id="IPR041698">
    <property type="entry name" value="Methyltransf_25"/>
</dbReference>
<dbReference type="SUPFAM" id="SSF53335">
    <property type="entry name" value="S-adenosyl-L-methionine-dependent methyltransferases"/>
    <property type="match status" value="1"/>
</dbReference>
<protein>
    <recommendedName>
        <fullName evidence="2">Methyltransferase domain-containing protein</fullName>
    </recommendedName>
</protein>
<gene>
    <name evidence="3" type="ORF">A3D08_01705</name>
</gene>
<dbReference type="GO" id="GO:0016740">
    <property type="term" value="F:transferase activity"/>
    <property type="evidence" value="ECO:0007669"/>
    <property type="project" value="UniProtKB-KW"/>
</dbReference>
<dbReference type="Pfam" id="PF13649">
    <property type="entry name" value="Methyltransf_25"/>
    <property type="match status" value="1"/>
</dbReference>
<evidence type="ECO:0000259" key="2">
    <source>
        <dbReference type="Pfam" id="PF13649"/>
    </source>
</evidence>
<evidence type="ECO:0000313" key="3">
    <source>
        <dbReference type="EMBL" id="OGK31947.1"/>
    </source>
</evidence>
<dbReference type="CDD" id="cd02440">
    <property type="entry name" value="AdoMet_MTases"/>
    <property type="match status" value="1"/>
</dbReference>